<sequence>METNTKEASIGWQADKPLSESLTLLLEKEMWTDVTFTFRNQEEVVEIKGHSIILAARSPVFQAMFYGQMDGKKEVAIEDASPESFKLFLKCLYTDNVDLDEISLTKVIEIAHKYQLGYLLDICSEQLAKHVRVDNACDILNLAVFYNLKELQKEACNFVDDHVLEILETPGFMNISVETLKMMLAGDTLYADELNIFRKCIGWAENKCKEQNLETSDQNKRNVLGDAFFFIRLPTLTFLEYTENIANTKLLSVEESHKIYMYKGCPSLQIDLINSIVQRKSKLDTILLPGDQMEIKFHCPNDIHLLGLMLDQPKEALANVRRTDLHYEYELPDKHLSAIALHGKLVIRETGFNTTFQTPYLSKLPNFVSLSEKVALKGKNEPYTITLKANVYTSYDVQYLQRFREIGLTNGKSGFVKDPGPSLEYLLSKPWPYFNFKQFITGVQYQNVSNR</sequence>
<accession>A0ABD3UBE6</accession>
<feature type="domain" description="BTB" evidence="1">
    <location>
        <begin position="32"/>
        <end position="101"/>
    </location>
</feature>
<dbReference type="Pfam" id="PF07707">
    <property type="entry name" value="BACK"/>
    <property type="match status" value="1"/>
</dbReference>
<reference evidence="2 3" key="1">
    <citation type="submission" date="2024-11" db="EMBL/GenBank/DDBJ databases">
        <title>Chromosome-level genome assembly of the freshwater bivalve Anodonta woodiana.</title>
        <authorList>
            <person name="Chen X."/>
        </authorList>
    </citation>
    <scope>NUCLEOTIDE SEQUENCE [LARGE SCALE GENOMIC DNA]</scope>
    <source>
        <strain evidence="2">MN2024</strain>
        <tissue evidence="2">Gills</tissue>
    </source>
</reference>
<dbReference type="InterPro" id="IPR000210">
    <property type="entry name" value="BTB/POZ_dom"/>
</dbReference>
<comment type="caution">
    <text evidence="2">The sequence shown here is derived from an EMBL/GenBank/DDBJ whole genome shotgun (WGS) entry which is preliminary data.</text>
</comment>
<dbReference type="Pfam" id="PF00651">
    <property type="entry name" value="BTB"/>
    <property type="match status" value="1"/>
</dbReference>
<name>A0ABD3UBE6_SINWO</name>
<dbReference type="SMART" id="SM00225">
    <property type="entry name" value="BTB"/>
    <property type="match status" value="1"/>
</dbReference>
<evidence type="ECO:0000259" key="1">
    <source>
        <dbReference type="PROSITE" id="PS50097"/>
    </source>
</evidence>
<proteinExistence type="predicted"/>
<dbReference type="SMART" id="SM00875">
    <property type="entry name" value="BACK"/>
    <property type="match status" value="1"/>
</dbReference>
<dbReference type="CDD" id="cd18186">
    <property type="entry name" value="BTB_POZ_ZBTB_KLHL-like"/>
    <property type="match status" value="1"/>
</dbReference>
<evidence type="ECO:0000313" key="2">
    <source>
        <dbReference type="EMBL" id="KAL3846827.1"/>
    </source>
</evidence>
<dbReference type="PANTHER" id="PTHR45774">
    <property type="entry name" value="BTB/POZ DOMAIN-CONTAINING"/>
    <property type="match status" value="1"/>
</dbReference>
<dbReference type="Proteomes" id="UP001634394">
    <property type="component" value="Unassembled WGS sequence"/>
</dbReference>
<dbReference type="InterPro" id="IPR011705">
    <property type="entry name" value="BACK"/>
</dbReference>
<dbReference type="EMBL" id="JBJQND010000016">
    <property type="protein sequence ID" value="KAL3846827.1"/>
    <property type="molecule type" value="Genomic_DNA"/>
</dbReference>
<dbReference type="SUPFAM" id="SSF54695">
    <property type="entry name" value="POZ domain"/>
    <property type="match status" value="1"/>
</dbReference>
<dbReference type="Gene3D" id="3.30.710.10">
    <property type="entry name" value="Potassium Channel Kv1.1, Chain A"/>
    <property type="match status" value="1"/>
</dbReference>
<dbReference type="PANTHER" id="PTHR45774:SF3">
    <property type="entry name" value="BTB (POZ) DOMAIN-CONTAINING 2B-RELATED"/>
    <property type="match status" value="1"/>
</dbReference>
<protein>
    <recommendedName>
        <fullName evidence="1">BTB domain-containing protein</fullName>
    </recommendedName>
</protein>
<dbReference type="Gene3D" id="1.25.40.420">
    <property type="match status" value="1"/>
</dbReference>
<dbReference type="AlphaFoldDB" id="A0ABD3UBE6"/>
<gene>
    <name evidence="2" type="ORF">ACJMK2_017781</name>
</gene>
<dbReference type="PROSITE" id="PS50097">
    <property type="entry name" value="BTB"/>
    <property type="match status" value="1"/>
</dbReference>
<organism evidence="2 3">
    <name type="scientific">Sinanodonta woodiana</name>
    <name type="common">Chinese pond mussel</name>
    <name type="synonym">Anodonta woodiana</name>
    <dbReference type="NCBI Taxonomy" id="1069815"/>
    <lineage>
        <taxon>Eukaryota</taxon>
        <taxon>Metazoa</taxon>
        <taxon>Spiralia</taxon>
        <taxon>Lophotrochozoa</taxon>
        <taxon>Mollusca</taxon>
        <taxon>Bivalvia</taxon>
        <taxon>Autobranchia</taxon>
        <taxon>Heteroconchia</taxon>
        <taxon>Palaeoheterodonta</taxon>
        <taxon>Unionida</taxon>
        <taxon>Unionoidea</taxon>
        <taxon>Unionidae</taxon>
        <taxon>Unioninae</taxon>
        <taxon>Sinanodonta</taxon>
    </lineage>
</organism>
<keyword evidence="3" id="KW-1185">Reference proteome</keyword>
<evidence type="ECO:0000313" key="3">
    <source>
        <dbReference type="Proteomes" id="UP001634394"/>
    </source>
</evidence>
<dbReference type="InterPro" id="IPR011333">
    <property type="entry name" value="SKP1/BTB/POZ_sf"/>
</dbReference>